<name>A0A517QPV6_9PLAN</name>
<dbReference type="OrthoDB" id="291368at2"/>
<dbReference type="EMBL" id="CP036267">
    <property type="protein sequence ID" value="QDT33634.1"/>
    <property type="molecule type" value="Genomic_DNA"/>
</dbReference>
<accession>A0A517QPV6</accession>
<dbReference type="RefSeq" id="WP_145200220.1">
    <property type="nucleotide sequence ID" value="NZ_CP036267.1"/>
</dbReference>
<organism evidence="1 2">
    <name type="scientific">Thalassoglobus polymorphus</name>
    <dbReference type="NCBI Taxonomy" id="2527994"/>
    <lineage>
        <taxon>Bacteria</taxon>
        <taxon>Pseudomonadati</taxon>
        <taxon>Planctomycetota</taxon>
        <taxon>Planctomycetia</taxon>
        <taxon>Planctomycetales</taxon>
        <taxon>Planctomycetaceae</taxon>
        <taxon>Thalassoglobus</taxon>
    </lineage>
</organism>
<gene>
    <name evidence="1" type="ORF">Mal48_28880</name>
</gene>
<reference evidence="1 2" key="1">
    <citation type="submission" date="2019-02" db="EMBL/GenBank/DDBJ databases">
        <title>Deep-cultivation of Planctomycetes and their phenomic and genomic characterization uncovers novel biology.</title>
        <authorList>
            <person name="Wiegand S."/>
            <person name="Jogler M."/>
            <person name="Boedeker C."/>
            <person name="Pinto D."/>
            <person name="Vollmers J."/>
            <person name="Rivas-Marin E."/>
            <person name="Kohn T."/>
            <person name="Peeters S.H."/>
            <person name="Heuer A."/>
            <person name="Rast P."/>
            <person name="Oberbeckmann S."/>
            <person name="Bunk B."/>
            <person name="Jeske O."/>
            <person name="Meyerdierks A."/>
            <person name="Storesund J.E."/>
            <person name="Kallscheuer N."/>
            <person name="Luecker S."/>
            <person name="Lage O.M."/>
            <person name="Pohl T."/>
            <person name="Merkel B.J."/>
            <person name="Hornburger P."/>
            <person name="Mueller R.-W."/>
            <person name="Bruemmer F."/>
            <person name="Labrenz M."/>
            <person name="Spormann A.M."/>
            <person name="Op den Camp H."/>
            <person name="Overmann J."/>
            <person name="Amann R."/>
            <person name="Jetten M.S.M."/>
            <person name="Mascher T."/>
            <person name="Medema M.H."/>
            <person name="Devos D.P."/>
            <person name="Kaster A.-K."/>
            <person name="Ovreas L."/>
            <person name="Rohde M."/>
            <person name="Galperin M.Y."/>
            <person name="Jogler C."/>
        </authorList>
    </citation>
    <scope>NUCLEOTIDE SEQUENCE [LARGE SCALE GENOMIC DNA]</scope>
    <source>
        <strain evidence="1 2">Mal48</strain>
    </source>
</reference>
<protein>
    <submittedName>
        <fullName evidence="1">Uncharacterized protein</fullName>
    </submittedName>
</protein>
<sequence length="119" mass="12928">MLDILKSDTLQIFKDWGVAATLEEVQSYYDPEAGQMEESVVTSALTVLAGEVQSQHSPATAAITPTKKMILVVAVDDFPLSVNLNTARVIFNESTYKVDFISQSHLPGTVALECFADGF</sequence>
<evidence type="ECO:0000313" key="2">
    <source>
        <dbReference type="Proteomes" id="UP000315724"/>
    </source>
</evidence>
<dbReference type="AlphaFoldDB" id="A0A517QPV6"/>
<evidence type="ECO:0000313" key="1">
    <source>
        <dbReference type="EMBL" id="QDT33634.1"/>
    </source>
</evidence>
<dbReference type="KEGG" id="tpol:Mal48_28880"/>
<proteinExistence type="predicted"/>
<keyword evidence="2" id="KW-1185">Reference proteome</keyword>
<dbReference type="Proteomes" id="UP000315724">
    <property type="component" value="Chromosome"/>
</dbReference>